<evidence type="ECO:0000256" key="1">
    <source>
        <dbReference type="SAM" id="SignalP"/>
    </source>
</evidence>
<accession>A0A7H9AXQ3</accession>
<evidence type="ECO:0000313" key="2">
    <source>
        <dbReference type="EMBL" id="QLG71071.1"/>
    </source>
</evidence>
<evidence type="ECO:0000313" key="3">
    <source>
        <dbReference type="Proteomes" id="UP000509704"/>
    </source>
</evidence>
<dbReference type="GeneID" id="59234732"/>
<sequence length="452" mass="52545">MPPFEIIFWILSLCIVASAFPFRVAEIKEAFEPQDMLCSSEFQEIKGSYSKLFQGLTGVGLPKTTPDSSRKSYTGFKFIRSFNLQLPSLILNNSLKVVLCKSGKVQWEFTRPLTQDIDWAKPMCFYTPGEKMPVRKGKKWSTWFKKEGSGIRSIYPVSLKEQASNDLSHFNCYKLARRKKYTARKVSLFFPGSWVGGMFYCQITDEIKKNVIDSMDENLEFKDTNDFGICKIENSIPLFPLESDDYSKSWVVHERPKIRSFQNKLKGRFQVTKLIPYLFTANNPFDVTNFMGSNLSIATITNNSWQRPLREQLLNTAQNSKNFPKASDQWYKEIEVEEKYQMSTEELSKLDSLTDRTINRIAEIANGPNSTIKYFFSAANLGLSSNQNKKRLKGFLRKIEARIWNRFSFQDKSIATISDNQWELRGMRNQWENLKIIPEKHNYTLLENKLDR</sequence>
<feature type="signal peptide" evidence="1">
    <location>
        <begin position="1"/>
        <end position="19"/>
    </location>
</feature>
<dbReference type="OrthoDB" id="4024574at2759"/>
<feature type="chain" id="PRO_5028994482" evidence="1">
    <location>
        <begin position="20"/>
        <end position="452"/>
    </location>
</feature>
<dbReference type="EMBL" id="CP058605">
    <property type="protein sequence ID" value="QLG71071.1"/>
    <property type="molecule type" value="Genomic_DNA"/>
</dbReference>
<keyword evidence="1" id="KW-0732">Signal</keyword>
<proteinExistence type="predicted"/>
<protein>
    <submittedName>
        <fullName evidence="2">Uncharacterized protein</fullName>
    </submittedName>
</protein>
<reference evidence="2 3" key="1">
    <citation type="submission" date="2020-07" db="EMBL/GenBank/DDBJ databases">
        <title>The yeast mating-type switching endonuclease HO is a domesticated member of an unorthodox homing genetic element family.</title>
        <authorList>
            <person name="Coughlan A.Y."/>
            <person name="Lombardi L."/>
            <person name="Braun-Galleani S."/>
            <person name="Martos A.R."/>
            <person name="Galeote V."/>
            <person name="Bigey F."/>
            <person name="Dequin S."/>
            <person name="Byrne K.P."/>
            <person name="Wolfe K.H."/>
        </authorList>
    </citation>
    <scope>NUCLEOTIDE SEQUENCE [LARGE SCALE GENOMIC DNA]</scope>
    <source>
        <strain evidence="2 3">NRRL Y-6702</strain>
    </source>
</reference>
<dbReference type="Proteomes" id="UP000509704">
    <property type="component" value="Chromosome 2"/>
</dbReference>
<organism evidence="2 3">
    <name type="scientific">Zygotorulaspora mrakii</name>
    <name type="common">Zygosaccharomyces mrakii</name>
    <dbReference type="NCBI Taxonomy" id="42260"/>
    <lineage>
        <taxon>Eukaryota</taxon>
        <taxon>Fungi</taxon>
        <taxon>Dikarya</taxon>
        <taxon>Ascomycota</taxon>
        <taxon>Saccharomycotina</taxon>
        <taxon>Saccharomycetes</taxon>
        <taxon>Saccharomycetales</taxon>
        <taxon>Saccharomycetaceae</taxon>
        <taxon>Zygotorulaspora</taxon>
    </lineage>
</organism>
<dbReference type="AlphaFoldDB" id="A0A7H9AXQ3"/>
<name>A0A7H9AXQ3_ZYGMR</name>
<gene>
    <name evidence="2" type="ORF">HG535_0B01090</name>
</gene>
<dbReference type="RefSeq" id="XP_037142799.1">
    <property type="nucleotide sequence ID" value="XM_037286904.1"/>
</dbReference>
<keyword evidence="3" id="KW-1185">Reference proteome</keyword>
<dbReference type="KEGG" id="zmk:HG535_0B01090"/>